<evidence type="ECO:0008006" key="3">
    <source>
        <dbReference type="Google" id="ProtNLM"/>
    </source>
</evidence>
<dbReference type="EMBL" id="BAAAPO010000044">
    <property type="protein sequence ID" value="GAA1803496.1"/>
    <property type="molecule type" value="Genomic_DNA"/>
</dbReference>
<sequence>MAWRRQRVAVEYQGAPHGTLASRRSDRAKFRLVEDEGWLVFEVFAHDLRPGVHRRELLDRIGRALKERG</sequence>
<evidence type="ECO:0000313" key="1">
    <source>
        <dbReference type="EMBL" id="GAA1803496.1"/>
    </source>
</evidence>
<keyword evidence="2" id="KW-1185">Reference proteome</keyword>
<dbReference type="Proteomes" id="UP001499938">
    <property type="component" value="Unassembled WGS sequence"/>
</dbReference>
<organism evidence="1 2">
    <name type="scientific">Nostocoides veronense</name>
    <dbReference type="NCBI Taxonomy" id="330836"/>
    <lineage>
        <taxon>Bacteria</taxon>
        <taxon>Bacillati</taxon>
        <taxon>Actinomycetota</taxon>
        <taxon>Actinomycetes</taxon>
        <taxon>Micrococcales</taxon>
        <taxon>Intrasporangiaceae</taxon>
        <taxon>Nostocoides</taxon>
    </lineage>
</organism>
<evidence type="ECO:0000313" key="2">
    <source>
        <dbReference type="Proteomes" id="UP001499938"/>
    </source>
</evidence>
<reference evidence="2" key="1">
    <citation type="journal article" date="2019" name="Int. J. Syst. Evol. Microbiol.">
        <title>The Global Catalogue of Microorganisms (GCM) 10K type strain sequencing project: providing services to taxonomists for standard genome sequencing and annotation.</title>
        <authorList>
            <consortium name="The Broad Institute Genomics Platform"/>
            <consortium name="The Broad Institute Genome Sequencing Center for Infectious Disease"/>
            <person name="Wu L."/>
            <person name="Ma J."/>
        </authorList>
    </citation>
    <scope>NUCLEOTIDE SEQUENCE [LARGE SCALE GENOMIC DNA]</scope>
    <source>
        <strain evidence="2">JCM 15592</strain>
    </source>
</reference>
<protein>
    <recommendedName>
        <fullName evidence="3">DUF559 domain-containing protein</fullName>
    </recommendedName>
</protein>
<proteinExistence type="predicted"/>
<name>A0ABP4Y836_9MICO</name>
<accession>A0ABP4Y836</accession>
<dbReference type="RefSeq" id="WP_344086947.1">
    <property type="nucleotide sequence ID" value="NZ_BAAAPO010000044.1"/>
</dbReference>
<comment type="caution">
    <text evidence="1">The sequence shown here is derived from an EMBL/GenBank/DDBJ whole genome shotgun (WGS) entry which is preliminary data.</text>
</comment>
<gene>
    <name evidence="1" type="ORF">GCM10009811_28910</name>
</gene>